<dbReference type="Gene3D" id="3.40.50.300">
    <property type="entry name" value="P-loop containing nucleotide triphosphate hydrolases"/>
    <property type="match status" value="2"/>
</dbReference>
<dbReference type="PROSITE" id="PS51192">
    <property type="entry name" value="HELICASE_ATP_BIND_1"/>
    <property type="match status" value="1"/>
</dbReference>
<sequence length="1078" mass="124306">MIKQENHITASLLADRLKVKDKSICYVASTNAEALMISKELSLYLHNNQIQYFPEKEILPYDHFSSPESIIKNRFSILNETNKNSKILITSVKNLFERFPPKKFFKSLKSYSINDQLSLSDFKELLTDNCFINNDYVDGINQFSSRGGVVDFWPPIYQSPIRIEFFDQTIESIRMFDPSSQLTIKKIDEFSITTGSYLPMNDVGLKTFRDKWRDYFSNYDERTCDLFQDLNNNHLAEGYEVYLPLFFNETNSFYEIFSHYEFFIEEGINKYIASYWNEINQRYTDENIDSSRPLLHPKDLFFTKNEINNITFNWKLLNSEMLDITAVNKDIGFIDNLALATDMLCNGVIDKIVISTLIPSQYEALKNEVNLTEIDIKTDKIFRNGVNIINLDIFRPLINLSSKTIFLHREFFENDLPANILEKQNQNISIDTRINFDFNDYVIHENYGLGIYQGLETVETNKITSEYLKIMYANNENLYVPLAKTFLISKYHKNSEKITASLDSLSSNKWSQKKKRAEKRAYDHAAEILDIESRRQSSYAPSLKVDKSSYEEFIQEFPYKETDDQNIAIEAIKKDLALIKPMNRLLCGDVGFGKTEIAMRAAFICVNANKQAVILAPSTVLVSQHYQSFIDRFKKFGINIQALNRYTKSTNKNKYINDFNDKKIDILIGTHALFNNSLNYKDIGLLIIDEEHRFGTKQKDIIKSKKPDVHILYLSATPIPRTMNFIFAGLKDFSFLHTPPVNRLSIKSFLRIENDNLISEAITREISRNGQCFIIQNDIKKLIFLKEHLLRLIPNLSIGIAHGQLNKSEITKTMNLFQLGKIDVLLCTTIVEMGLDIPNANTMIILDSYNFGLAQLHQLRGRVGRSDKQGYCYFIIPTPDIPKSAKERLDSIIRLSDLGAGFFIAQEDLELRGGGEILGNKQSGHIDSIGISLYLSMLKTAISDNNTESKTSLKSIEINFYDNAYIPEKYLPSPTERLKIYRRINEIDSNEELIKLKIELIDRCGKFIEEVSALFKNAELNLKSSKLGIQKISSHYEKTFIQFSSKLDDAVLDKILITLRNGHDIYQMDQSGKMIIKT</sequence>
<accession>A0A368C6D0</accession>
<dbReference type="PANTHER" id="PTHR47964:SF1">
    <property type="entry name" value="ATP-DEPENDENT DNA HELICASE HOMOLOG RECG, CHLOROPLASTIC"/>
    <property type="match status" value="1"/>
</dbReference>
<evidence type="ECO:0000256" key="5">
    <source>
        <dbReference type="ARBA" id="ARBA00022806"/>
    </source>
</evidence>
<dbReference type="InterPro" id="IPR041471">
    <property type="entry name" value="UvrB_inter"/>
</dbReference>
<evidence type="ECO:0000259" key="10">
    <source>
        <dbReference type="PROSITE" id="PS51194"/>
    </source>
</evidence>
<evidence type="ECO:0000313" key="11">
    <source>
        <dbReference type="EMBL" id="RCL44592.1"/>
    </source>
</evidence>
<evidence type="ECO:0000256" key="4">
    <source>
        <dbReference type="ARBA" id="ARBA00022801"/>
    </source>
</evidence>
<dbReference type="GO" id="GO:0003678">
    <property type="term" value="F:DNA helicase activity"/>
    <property type="evidence" value="ECO:0007669"/>
    <property type="project" value="TreeGrafter"/>
</dbReference>
<dbReference type="InterPro" id="IPR047112">
    <property type="entry name" value="RecG/Mfd"/>
</dbReference>
<dbReference type="Pfam" id="PF00271">
    <property type="entry name" value="Helicase_C"/>
    <property type="match status" value="1"/>
</dbReference>
<evidence type="ECO:0000256" key="3">
    <source>
        <dbReference type="ARBA" id="ARBA00022763"/>
    </source>
</evidence>
<dbReference type="InterPro" id="IPR014001">
    <property type="entry name" value="Helicase_ATP-bd"/>
</dbReference>
<evidence type="ECO:0000256" key="2">
    <source>
        <dbReference type="ARBA" id="ARBA00022741"/>
    </source>
</evidence>
<evidence type="ECO:0000259" key="9">
    <source>
        <dbReference type="PROSITE" id="PS51192"/>
    </source>
</evidence>
<dbReference type="SUPFAM" id="SSF141259">
    <property type="entry name" value="CarD-like"/>
    <property type="match status" value="1"/>
</dbReference>
<dbReference type="InterPro" id="IPR005118">
    <property type="entry name" value="TRCF_C"/>
</dbReference>
<dbReference type="SMART" id="SM01058">
    <property type="entry name" value="CarD_TRCF"/>
    <property type="match status" value="1"/>
</dbReference>
<dbReference type="Pfam" id="PF00270">
    <property type="entry name" value="DEAD"/>
    <property type="match status" value="1"/>
</dbReference>
<dbReference type="InterPro" id="IPR036101">
    <property type="entry name" value="CarD-like/TRCF_RID_sf"/>
</dbReference>
<evidence type="ECO:0000313" key="12">
    <source>
        <dbReference type="Proteomes" id="UP000252915"/>
    </source>
</evidence>
<comment type="caution">
    <text evidence="11">The sequence shown here is derived from an EMBL/GenBank/DDBJ whole genome shotgun (WGS) entry which is preliminary data.</text>
</comment>
<dbReference type="SMART" id="SM00982">
    <property type="entry name" value="TRCF"/>
    <property type="match status" value="1"/>
</dbReference>
<dbReference type="SMART" id="SM00490">
    <property type="entry name" value="HELICc"/>
    <property type="match status" value="1"/>
</dbReference>
<evidence type="ECO:0000256" key="7">
    <source>
        <dbReference type="ARBA" id="ARBA00023125"/>
    </source>
</evidence>
<dbReference type="InterPro" id="IPR004576">
    <property type="entry name" value="Mfd"/>
</dbReference>
<dbReference type="InterPro" id="IPR011545">
    <property type="entry name" value="DEAD/DEAH_box_helicase_dom"/>
</dbReference>
<dbReference type="Gene3D" id="3.30.2060.10">
    <property type="entry name" value="Penicillin-binding protein 1b domain"/>
    <property type="match status" value="1"/>
</dbReference>
<keyword evidence="1" id="KW-0963">Cytoplasm</keyword>
<keyword evidence="4" id="KW-0378">Hydrolase</keyword>
<dbReference type="GO" id="GO:0006281">
    <property type="term" value="P:DNA repair"/>
    <property type="evidence" value="ECO:0007669"/>
    <property type="project" value="UniProtKB-KW"/>
</dbReference>
<keyword evidence="8" id="KW-0234">DNA repair</keyword>
<feature type="non-terminal residue" evidence="11">
    <location>
        <position position="1078"/>
    </location>
</feature>
<dbReference type="EMBL" id="QOPI01000012">
    <property type="protein sequence ID" value="RCL44592.1"/>
    <property type="molecule type" value="Genomic_DNA"/>
</dbReference>
<dbReference type="Gene3D" id="3.40.50.11180">
    <property type="match status" value="1"/>
</dbReference>
<dbReference type="PANTHER" id="PTHR47964">
    <property type="entry name" value="ATP-DEPENDENT DNA HELICASE HOMOLOG RECG, CHLOROPLASTIC"/>
    <property type="match status" value="1"/>
</dbReference>
<dbReference type="NCBIfam" id="TIGR00580">
    <property type="entry name" value="mfd"/>
    <property type="match status" value="1"/>
</dbReference>
<dbReference type="GO" id="GO:0003684">
    <property type="term" value="F:damaged DNA binding"/>
    <property type="evidence" value="ECO:0007669"/>
    <property type="project" value="InterPro"/>
</dbReference>
<feature type="domain" description="Helicase C-terminal" evidence="10">
    <location>
        <begin position="753"/>
        <end position="910"/>
    </location>
</feature>
<keyword evidence="5" id="KW-0347">Helicase</keyword>
<dbReference type="SUPFAM" id="SSF143517">
    <property type="entry name" value="TRCF domain-like"/>
    <property type="match status" value="1"/>
</dbReference>
<name>A0A368C6D0_9GAMM</name>
<evidence type="ECO:0000256" key="8">
    <source>
        <dbReference type="ARBA" id="ARBA00023204"/>
    </source>
</evidence>
<dbReference type="PROSITE" id="PS51194">
    <property type="entry name" value="HELICASE_CTER"/>
    <property type="match status" value="1"/>
</dbReference>
<feature type="domain" description="Helicase ATP-binding" evidence="9">
    <location>
        <begin position="575"/>
        <end position="736"/>
    </location>
</feature>
<proteinExistence type="inferred from homology"/>
<dbReference type="SMART" id="SM00487">
    <property type="entry name" value="DEXDc"/>
    <property type="match status" value="1"/>
</dbReference>
<dbReference type="Pfam" id="PF17757">
    <property type="entry name" value="UvrB_inter"/>
    <property type="match status" value="1"/>
</dbReference>
<protein>
    <submittedName>
        <fullName evidence="11">Transcription-repair coupling factor</fullName>
    </submittedName>
</protein>
<dbReference type="GO" id="GO:0016787">
    <property type="term" value="F:hydrolase activity"/>
    <property type="evidence" value="ECO:0007669"/>
    <property type="project" value="UniProtKB-KW"/>
</dbReference>
<dbReference type="InterPro" id="IPR027417">
    <property type="entry name" value="P-loop_NTPase"/>
</dbReference>
<dbReference type="Gene3D" id="2.40.10.170">
    <property type="match status" value="1"/>
</dbReference>
<organism evidence="11 12">
    <name type="scientific">SAR86 cluster bacterium</name>
    <dbReference type="NCBI Taxonomy" id="2030880"/>
    <lineage>
        <taxon>Bacteria</taxon>
        <taxon>Pseudomonadati</taxon>
        <taxon>Pseudomonadota</taxon>
        <taxon>Gammaproteobacteria</taxon>
        <taxon>SAR86 cluster</taxon>
    </lineage>
</organism>
<evidence type="ECO:0000256" key="6">
    <source>
        <dbReference type="ARBA" id="ARBA00022840"/>
    </source>
</evidence>
<dbReference type="Proteomes" id="UP000252915">
    <property type="component" value="Unassembled WGS sequence"/>
</dbReference>
<keyword evidence="3" id="KW-0227">DNA damage</keyword>
<dbReference type="GO" id="GO:0005524">
    <property type="term" value="F:ATP binding"/>
    <property type="evidence" value="ECO:0007669"/>
    <property type="project" value="UniProtKB-KW"/>
</dbReference>
<dbReference type="Pfam" id="PF02559">
    <property type="entry name" value="CarD_TRCF_RID"/>
    <property type="match status" value="1"/>
</dbReference>
<dbReference type="InterPro" id="IPR003711">
    <property type="entry name" value="CarD-like/TRCF_RID"/>
</dbReference>
<gene>
    <name evidence="11" type="primary">mfd</name>
    <name evidence="11" type="ORF">DBW92_02720</name>
</gene>
<dbReference type="Gene3D" id="3.90.1150.50">
    <property type="entry name" value="Transcription-repair-coupling factor, D7 domain"/>
    <property type="match status" value="1"/>
</dbReference>
<dbReference type="HAMAP" id="MF_00969">
    <property type="entry name" value="TRCF"/>
    <property type="match status" value="1"/>
</dbReference>
<dbReference type="SUPFAM" id="SSF52540">
    <property type="entry name" value="P-loop containing nucleoside triphosphate hydrolases"/>
    <property type="match status" value="2"/>
</dbReference>
<dbReference type="Pfam" id="PF03461">
    <property type="entry name" value="TRCF"/>
    <property type="match status" value="1"/>
</dbReference>
<dbReference type="AlphaFoldDB" id="A0A368C6D0"/>
<evidence type="ECO:0000256" key="1">
    <source>
        <dbReference type="ARBA" id="ARBA00022490"/>
    </source>
</evidence>
<keyword evidence="6" id="KW-0067">ATP-binding</keyword>
<keyword evidence="7" id="KW-0238">DNA-binding</keyword>
<dbReference type="InterPro" id="IPR037235">
    <property type="entry name" value="TRCF-like_C_D7"/>
</dbReference>
<reference evidence="11 12" key="1">
    <citation type="journal article" date="2018" name="Microbiome">
        <title>Fine metagenomic profile of the Mediterranean stratified and mixed water columns revealed by assembly and recruitment.</title>
        <authorList>
            <person name="Haro-Moreno J.M."/>
            <person name="Lopez-Perez M."/>
            <person name="De La Torre J.R."/>
            <person name="Picazo A."/>
            <person name="Camacho A."/>
            <person name="Rodriguez-Valera F."/>
        </authorList>
    </citation>
    <scope>NUCLEOTIDE SEQUENCE [LARGE SCALE GENOMIC DNA]</scope>
    <source>
        <strain evidence="11">MED-G78</strain>
    </source>
</reference>
<dbReference type="InterPro" id="IPR001650">
    <property type="entry name" value="Helicase_C-like"/>
</dbReference>
<keyword evidence="2" id="KW-0547">Nucleotide-binding</keyword>